<keyword evidence="1" id="KW-0233">DNA recombination</keyword>
<dbReference type="InterPro" id="IPR013762">
    <property type="entry name" value="Integrase-like_cat_sf"/>
</dbReference>
<dbReference type="STRING" id="1308866.J416_12999"/>
<evidence type="ECO:0000313" key="3">
    <source>
        <dbReference type="EMBL" id="ENH96018.1"/>
    </source>
</evidence>
<dbReference type="Gene3D" id="1.10.443.10">
    <property type="entry name" value="Intergrase catalytic core"/>
    <property type="match status" value="1"/>
</dbReference>
<dbReference type="Proteomes" id="UP000012283">
    <property type="component" value="Unassembled WGS sequence"/>
</dbReference>
<dbReference type="GO" id="GO:0006310">
    <property type="term" value="P:DNA recombination"/>
    <property type="evidence" value="ECO:0007669"/>
    <property type="project" value="UniProtKB-KW"/>
</dbReference>
<gene>
    <name evidence="3" type="ORF">J416_12999</name>
</gene>
<dbReference type="PATRIC" id="fig|1308866.3.peg.2628"/>
<dbReference type="InterPro" id="IPR011010">
    <property type="entry name" value="DNA_brk_join_enz"/>
</dbReference>
<dbReference type="Pfam" id="PF00589">
    <property type="entry name" value="Phage_integrase"/>
    <property type="match status" value="1"/>
</dbReference>
<dbReference type="EMBL" id="APML01000062">
    <property type="protein sequence ID" value="ENH96018.1"/>
    <property type="molecule type" value="Genomic_DNA"/>
</dbReference>
<dbReference type="AlphaFoldDB" id="N4W717"/>
<comment type="caution">
    <text evidence="3">The sequence shown here is derived from an EMBL/GenBank/DDBJ whole genome shotgun (WGS) entry which is preliminary data.</text>
</comment>
<dbReference type="SUPFAM" id="SSF56349">
    <property type="entry name" value="DNA breaking-rejoining enzymes"/>
    <property type="match status" value="1"/>
</dbReference>
<accession>N4W717</accession>
<protein>
    <submittedName>
        <fullName evidence="3">Integrase</fullName>
    </submittedName>
</protein>
<dbReference type="InterPro" id="IPR002104">
    <property type="entry name" value="Integrase_catalytic"/>
</dbReference>
<name>N4W717_9BACI</name>
<organism evidence="3 4">
    <name type="scientific">Gracilibacillus halophilus YIM-C55.5</name>
    <dbReference type="NCBI Taxonomy" id="1308866"/>
    <lineage>
        <taxon>Bacteria</taxon>
        <taxon>Bacillati</taxon>
        <taxon>Bacillota</taxon>
        <taxon>Bacilli</taxon>
        <taxon>Bacillales</taxon>
        <taxon>Bacillaceae</taxon>
        <taxon>Gracilibacillus</taxon>
    </lineage>
</organism>
<evidence type="ECO:0000259" key="2">
    <source>
        <dbReference type="PROSITE" id="PS51898"/>
    </source>
</evidence>
<dbReference type="OrthoDB" id="107900at2"/>
<dbReference type="GO" id="GO:0003677">
    <property type="term" value="F:DNA binding"/>
    <property type="evidence" value="ECO:0007669"/>
    <property type="project" value="InterPro"/>
</dbReference>
<evidence type="ECO:0000256" key="1">
    <source>
        <dbReference type="ARBA" id="ARBA00023172"/>
    </source>
</evidence>
<proteinExistence type="predicted"/>
<keyword evidence="4" id="KW-1185">Reference proteome</keyword>
<sequence length="67" mass="7740">MLTKYGKLDSMTNITPHHFRYSFCRNLANAGTAIAVIKRLARHESVESMMIYVDSSYEEQLKALKKM</sequence>
<feature type="domain" description="Tyr recombinase" evidence="2">
    <location>
        <begin position="1"/>
        <end position="65"/>
    </location>
</feature>
<evidence type="ECO:0000313" key="4">
    <source>
        <dbReference type="Proteomes" id="UP000012283"/>
    </source>
</evidence>
<dbReference type="GO" id="GO:0015074">
    <property type="term" value="P:DNA integration"/>
    <property type="evidence" value="ECO:0007669"/>
    <property type="project" value="InterPro"/>
</dbReference>
<reference evidence="3 4" key="1">
    <citation type="submission" date="2013-03" db="EMBL/GenBank/DDBJ databases">
        <title>Draft genome sequence of Gracibacillus halophilus YIM-C55.5, a moderately halophilic and thermophilic organism from the Xiaochaidamu salt lake.</title>
        <authorList>
            <person name="Sugumar T."/>
            <person name="Polireddy D.R."/>
            <person name="Antony A."/>
            <person name="Madhava Y.R."/>
            <person name="Sivakumar N."/>
        </authorList>
    </citation>
    <scope>NUCLEOTIDE SEQUENCE [LARGE SCALE GENOMIC DNA]</scope>
    <source>
        <strain evidence="3 4">YIM-C55.5</strain>
    </source>
</reference>
<dbReference type="PROSITE" id="PS51898">
    <property type="entry name" value="TYR_RECOMBINASE"/>
    <property type="match status" value="1"/>
</dbReference>